<dbReference type="EMBL" id="JAACAK010000099">
    <property type="protein sequence ID" value="NIR75910.1"/>
    <property type="molecule type" value="Genomic_DNA"/>
</dbReference>
<dbReference type="AlphaFoldDB" id="A0AAE4ZD51"/>
<reference evidence="1 2" key="1">
    <citation type="submission" date="2020-01" db="EMBL/GenBank/DDBJ databases">
        <title>Genomes assembled from Gulf of Kutch pelagic sediment metagenomes.</title>
        <authorList>
            <person name="Chandrashekar M."/>
            <person name="Mahajan M.S."/>
            <person name="Dave K.J."/>
            <person name="Vatsa P."/>
            <person name="Nathani N.M."/>
        </authorList>
    </citation>
    <scope>NUCLEOTIDE SEQUENCE [LARGE SCALE GENOMIC DNA]</scope>
    <source>
        <strain evidence="1">KS3-K002</strain>
    </source>
</reference>
<name>A0AAE4ZD51_9BACT</name>
<organism evidence="1 2">
    <name type="scientific">Candidatus Kutchimonas denitrificans</name>
    <dbReference type="NCBI Taxonomy" id="3056748"/>
    <lineage>
        <taxon>Bacteria</taxon>
        <taxon>Pseudomonadati</taxon>
        <taxon>Gemmatimonadota</taxon>
        <taxon>Gemmatimonadia</taxon>
        <taxon>Candidatus Palauibacterales</taxon>
        <taxon>Candidatus Palauibacteraceae</taxon>
        <taxon>Candidatus Kutchimonas</taxon>
    </lineage>
</organism>
<gene>
    <name evidence="1" type="ORF">GWO12_12485</name>
</gene>
<comment type="caution">
    <text evidence="1">The sequence shown here is derived from an EMBL/GenBank/DDBJ whole genome shotgun (WGS) entry which is preliminary data.</text>
</comment>
<protein>
    <submittedName>
        <fullName evidence="1">Uncharacterized protein</fullName>
    </submittedName>
</protein>
<proteinExistence type="predicted"/>
<accession>A0AAE4ZD51</accession>
<evidence type="ECO:0000313" key="2">
    <source>
        <dbReference type="Proteomes" id="UP000702544"/>
    </source>
</evidence>
<sequence length="115" mass="12809">MTGKKRNKKNQKVRNLYRVILRGAEYLGTAEQFHAKVVAPDFAAALARACDALELDRAKLDSAAVTLIQEDTELADGKVFDFARRSRGFGERGGWTFKDVLPTKEPTGPRKTEVL</sequence>
<evidence type="ECO:0000313" key="1">
    <source>
        <dbReference type="EMBL" id="NIR75910.1"/>
    </source>
</evidence>
<dbReference type="Proteomes" id="UP000702544">
    <property type="component" value="Unassembled WGS sequence"/>
</dbReference>